<evidence type="ECO:0000313" key="3">
    <source>
        <dbReference type="Proteomes" id="UP000234681"/>
    </source>
</evidence>
<protein>
    <submittedName>
        <fullName evidence="2">RCG61684</fullName>
    </submittedName>
</protein>
<name>A6HBR9_RAT</name>
<feature type="region of interest" description="Disordered" evidence="1">
    <location>
        <begin position="1"/>
        <end position="23"/>
    </location>
</feature>
<sequence>MTYRASHRGDKESARRGNESSLM</sequence>
<evidence type="ECO:0000256" key="1">
    <source>
        <dbReference type="SAM" id="MobiDB-lite"/>
    </source>
</evidence>
<dbReference type="AlphaFoldDB" id="A6HBR9"/>
<proteinExistence type="predicted"/>
<organism evidence="2 3">
    <name type="scientific">Rattus norvegicus</name>
    <name type="common">Rat</name>
    <dbReference type="NCBI Taxonomy" id="10116"/>
    <lineage>
        <taxon>Eukaryota</taxon>
        <taxon>Metazoa</taxon>
        <taxon>Chordata</taxon>
        <taxon>Craniata</taxon>
        <taxon>Vertebrata</taxon>
        <taxon>Euteleostomi</taxon>
        <taxon>Mammalia</taxon>
        <taxon>Eutheria</taxon>
        <taxon>Euarchontoglires</taxon>
        <taxon>Glires</taxon>
        <taxon>Rodentia</taxon>
        <taxon>Myomorpha</taxon>
        <taxon>Muroidea</taxon>
        <taxon>Muridae</taxon>
        <taxon>Murinae</taxon>
        <taxon>Rattus</taxon>
    </lineage>
</organism>
<dbReference type="Proteomes" id="UP000234681">
    <property type="component" value="Chromosome 6"/>
</dbReference>
<evidence type="ECO:0000313" key="2">
    <source>
        <dbReference type="EMBL" id="EDM03474.1"/>
    </source>
</evidence>
<accession>A6HBR9</accession>
<reference evidence="3" key="1">
    <citation type="submission" date="2005-09" db="EMBL/GenBank/DDBJ databases">
        <authorList>
            <person name="Mural R.J."/>
            <person name="Li P.W."/>
            <person name="Adams M.D."/>
            <person name="Amanatides P.G."/>
            <person name="Baden-Tillson H."/>
            <person name="Barnstead M."/>
            <person name="Chin S.H."/>
            <person name="Dew I."/>
            <person name="Evans C.A."/>
            <person name="Ferriera S."/>
            <person name="Flanigan M."/>
            <person name="Fosler C."/>
            <person name="Glodek A."/>
            <person name="Gu Z."/>
            <person name="Holt R.A."/>
            <person name="Jennings D."/>
            <person name="Kraft C.L."/>
            <person name="Lu F."/>
            <person name="Nguyen T."/>
            <person name="Nusskern D.R."/>
            <person name="Pfannkoch C.M."/>
            <person name="Sitter C."/>
            <person name="Sutton G.G."/>
            <person name="Venter J.C."/>
            <person name="Wang Z."/>
            <person name="Woodage T."/>
            <person name="Zheng X.H."/>
            <person name="Zhong F."/>
        </authorList>
    </citation>
    <scope>NUCLEOTIDE SEQUENCE [LARGE SCALE GENOMIC DNA]</scope>
    <source>
        <strain>BN</strain>
        <strain evidence="3">Sprague-Dawley</strain>
    </source>
</reference>
<feature type="non-terminal residue" evidence="2">
    <location>
        <position position="23"/>
    </location>
</feature>
<feature type="compositionally biased region" description="Basic and acidic residues" evidence="1">
    <location>
        <begin position="7"/>
        <end position="23"/>
    </location>
</feature>
<gene>
    <name evidence="2" type="ORF">rCG_61684</name>
</gene>
<dbReference type="EMBL" id="CH473947">
    <property type="protein sequence ID" value="EDM03474.1"/>
    <property type="molecule type" value="Genomic_DNA"/>
</dbReference>